<dbReference type="PANTHER" id="PTHR44013:SF1">
    <property type="entry name" value="ZINC-TYPE ALCOHOL DEHYDROGENASE-LIKE PROTEIN C16A3.02C"/>
    <property type="match status" value="1"/>
</dbReference>
<gene>
    <name evidence="2" type="ORF">NYP18_03410</name>
</gene>
<dbReference type="InterPro" id="IPR013154">
    <property type="entry name" value="ADH-like_N"/>
</dbReference>
<dbReference type="Pfam" id="PF13602">
    <property type="entry name" value="ADH_zinc_N_2"/>
    <property type="match status" value="1"/>
</dbReference>
<feature type="domain" description="Enoyl reductase (ER)" evidence="1">
    <location>
        <begin position="10"/>
        <end position="320"/>
    </location>
</feature>
<keyword evidence="3" id="KW-1185">Reference proteome</keyword>
<sequence length="323" mass="32607">MQAIVHSTYGISSLALTDQPAPLPRPGEVLVRVAGAGVDRGVWHLVTGRPLLVRLGTGLFQPRNTGVGAEVSGTVEAVGEGVTRFRLGDRVFGVGRSTFAELAVAQEDNLAPAPESIPLADAAALPVSALTALQAVRAAEIGEGAQVLVLGASGGVGTHAVQIAVACGAEVTAVCSAPKAPRVLELGATRVLDYLGEESAVVAAGPYDAIIDTGGNRPASQLAGLLARGGSAVIVGGEQAGTALLGGFSRQLIAPLVGLVGRRRLVPLVSMTTSADLIELVGLVESGQLRPVVDQRFPLARAAEALNLLASGAVTGKLVLQVD</sequence>
<dbReference type="Pfam" id="PF08240">
    <property type="entry name" value="ADH_N"/>
    <property type="match status" value="1"/>
</dbReference>
<dbReference type="Proteomes" id="UP001205965">
    <property type="component" value="Unassembled WGS sequence"/>
</dbReference>
<dbReference type="Gene3D" id="3.40.50.720">
    <property type="entry name" value="NAD(P)-binding Rossmann-like Domain"/>
    <property type="match status" value="1"/>
</dbReference>
<dbReference type="CDD" id="cd08267">
    <property type="entry name" value="MDR1"/>
    <property type="match status" value="1"/>
</dbReference>
<dbReference type="SUPFAM" id="SSF50129">
    <property type="entry name" value="GroES-like"/>
    <property type="match status" value="1"/>
</dbReference>
<protein>
    <submittedName>
        <fullName evidence="2">NAD(P)-dependent alcohol dehydrogenase</fullName>
    </submittedName>
</protein>
<organism evidence="2 3">
    <name type="scientific">Corynebacterium lemuris</name>
    <dbReference type="NCBI Taxonomy" id="1859292"/>
    <lineage>
        <taxon>Bacteria</taxon>
        <taxon>Bacillati</taxon>
        <taxon>Actinomycetota</taxon>
        <taxon>Actinomycetes</taxon>
        <taxon>Mycobacteriales</taxon>
        <taxon>Corynebacteriaceae</taxon>
        <taxon>Corynebacterium</taxon>
    </lineage>
</organism>
<evidence type="ECO:0000313" key="2">
    <source>
        <dbReference type="EMBL" id="MCS5478698.1"/>
    </source>
</evidence>
<dbReference type="InterPro" id="IPR036291">
    <property type="entry name" value="NAD(P)-bd_dom_sf"/>
</dbReference>
<proteinExistence type="predicted"/>
<dbReference type="SMART" id="SM00829">
    <property type="entry name" value="PKS_ER"/>
    <property type="match status" value="1"/>
</dbReference>
<dbReference type="EMBL" id="JANWTC010000002">
    <property type="protein sequence ID" value="MCS5478698.1"/>
    <property type="molecule type" value="Genomic_DNA"/>
</dbReference>
<dbReference type="Gene3D" id="3.90.180.10">
    <property type="entry name" value="Medium-chain alcohol dehydrogenases, catalytic domain"/>
    <property type="match status" value="1"/>
</dbReference>
<name>A0ABT2FW46_9CORY</name>
<comment type="caution">
    <text evidence="2">The sequence shown here is derived from an EMBL/GenBank/DDBJ whole genome shotgun (WGS) entry which is preliminary data.</text>
</comment>
<dbReference type="InterPro" id="IPR052733">
    <property type="entry name" value="Chloroplast_QOR"/>
</dbReference>
<dbReference type="InterPro" id="IPR020843">
    <property type="entry name" value="ER"/>
</dbReference>
<dbReference type="SUPFAM" id="SSF51735">
    <property type="entry name" value="NAD(P)-binding Rossmann-fold domains"/>
    <property type="match status" value="1"/>
</dbReference>
<dbReference type="RefSeq" id="WP_259426781.1">
    <property type="nucleotide sequence ID" value="NZ_JANWTC010000002.1"/>
</dbReference>
<accession>A0ABT2FW46</accession>
<evidence type="ECO:0000259" key="1">
    <source>
        <dbReference type="SMART" id="SM00829"/>
    </source>
</evidence>
<evidence type="ECO:0000313" key="3">
    <source>
        <dbReference type="Proteomes" id="UP001205965"/>
    </source>
</evidence>
<reference evidence="2 3" key="1">
    <citation type="submission" date="2022-08" db="EMBL/GenBank/DDBJ databases">
        <title>YIM 101645 draft genome.</title>
        <authorList>
            <person name="Chen X."/>
        </authorList>
    </citation>
    <scope>NUCLEOTIDE SEQUENCE [LARGE SCALE GENOMIC DNA]</scope>
    <source>
        <strain evidence="2 3">YIM 101645</strain>
    </source>
</reference>
<dbReference type="InterPro" id="IPR011032">
    <property type="entry name" value="GroES-like_sf"/>
</dbReference>
<dbReference type="PANTHER" id="PTHR44013">
    <property type="entry name" value="ZINC-TYPE ALCOHOL DEHYDROGENASE-LIKE PROTEIN C16A3.02C"/>
    <property type="match status" value="1"/>
</dbReference>